<dbReference type="InterPro" id="IPR001304">
    <property type="entry name" value="C-type_lectin-like"/>
</dbReference>
<dbReference type="Pfam" id="PF00059">
    <property type="entry name" value="Lectin_C"/>
    <property type="match status" value="1"/>
</dbReference>
<feature type="chain" id="PRO_5034289737" description="C-type lectin domain-containing protein" evidence="2">
    <location>
        <begin position="21"/>
        <end position="155"/>
    </location>
</feature>
<keyword evidence="5" id="KW-1185">Reference proteome</keyword>
<dbReference type="Proteomes" id="UP000694620">
    <property type="component" value="Chromosome 3"/>
</dbReference>
<reference evidence="4" key="1">
    <citation type="submission" date="2021-06" db="EMBL/GenBank/DDBJ databases">
        <authorList>
            <consortium name="Wellcome Sanger Institute Data Sharing"/>
        </authorList>
    </citation>
    <scope>NUCLEOTIDE SEQUENCE [LARGE SCALE GENOMIC DNA]</scope>
</reference>
<evidence type="ECO:0000313" key="5">
    <source>
        <dbReference type="Proteomes" id="UP000694620"/>
    </source>
</evidence>
<reference evidence="4" key="3">
    <citation type="submission" date="2025-09" db="UniProtKB">
        <authorList>
            <consortium name="Ensembl"/>
        </authorList>
    </citation>
    <scope>IDENTIFICATION</scope>
</reference>
<feature type="signal peptide" evidence="2">
    <location>
        <begin position="1"/>
        <end position="20"/>
    </location>
</feature>
<name>A0A8C4RNW9_ERPCA</name>
<dbReference type="PANTHER" id="PTHR45784:SF8">
    <property type="entry name" value="C-TYPE MANNOSE RECEPTOR 2-RELATED"/>
    <property type="match status" value="1"/>
</dbReference>
<reference evidence="4" key="2">
    <citation type="submission" date="2025-08" db="UniProtKB">
        <authorList>
            <consortium name="Ensembl"/>
        </authorList>
    </citation>
    <scope>IDENTIFICATION</scope>
</reference>
<evidence type="ECO:0000256" key="2">
    <source>
        <dbReference type="SAM" id="SignalP"/>
    </source>
</evidence>
<sequence>VVRNAFPILILHFLFTLSLSSMLKIQDINYNLQGFNPQLFYISNVLMSWMDAQDYCRRHFTDLAILPSNAKDVRQQFLKLSLNTFWVGLSHPASMWIWANGSQLQDADWAPGEPSNVGPDERKSHPGMTEWKSPSWVCLVFTHVGKSFLTCVPNT</sequence>
<dbReference type="InterPro" id="IPR016186">
    <property type="entry name" value="C-type_lectin-like/link_sf"/>
</dbReference>
<dbReference type="GeneTree" id="ENSGT01150000288527"/>
<dbReference type="InterPro" id="IPR016187">
    <property type="entry name" value="CTDL_fold"/>
</dbReference>
<feature type="region of interest" description="Disordered" evidence="1">
    <location>
        <begin position="109"/>
        <end position="128"/>
    </location>
</feature>
<proteinExistence type="predicted"/>
<evidence type="ECO:0000313" key="4">
    <source>
        <dbReference type="Ensembl" id="ENSECRP00000003225.1"/>
    </source>
</evidence>
<dbReference type="PROSITE" id="PS50041">
    <property type="entry name" value="C_TYPE_LECTIN_2"/>
    <property type="match status" value="1"/>
</dbReference>
<accession>A0A8C4RNW9</accession>
<feature type="domain" description="C-type lectin" evidence="3">
    <location>
        <begin position="35"/>
        <end position="133"/>
    </location>
</feature>
<dbReference type="SUPFAM" id="SSF56436">
    <property type="entry name" value="C-type lectin-like"/>
    <property type="match status" value="1"/>
</dbReference>
<evidence type="ECO:0000256" key="1">
    <source>
        <dbReference type="SAM" id="MobiDB-lite"/>
    </source>
</evidence>
<dbReference type="Gene3D" id="3.10.100.10">
    <property type="entry name" value="Mannose-Binding Protein A, subunit A"/>
    <property type="match status" value="1"/>
</dbReference>
<dbReference type="AlphaFoldDB" id="A0A8C4RNW9"/>
<keyword evidence="2" id="KW-0732">Signal</keyword>
<dbReference type="Ensembl" id="ENSECRT00000003279.1">
    <property type="protein sequence ID" value="ENSECRP00000003225.1"/>
    <property type="gene ID" value="ENSECRG00000002205.1"/>
</dbReference>
<protein>
    <recommendedName>
        <fullName evidence="3">C-type lectin domain-containing protein</fullName>
    </recommendedName>
</protein>
<evidence type="ECO:0000259" key="3">
    <source>
        <dbReference type="PROSITE" id="PS50041"/>
    </source>
</evidence>
<organism evidence="4 5">
    <name type="scientific">Erpetoichthys calabaricus</name>
    <name type="common">Rope fish</name>
    <name type="synonym">Calamoichthys calabaricus</name>
    <dbReference type="NCBI Taxonomy" id="27687"/>
    <lineage>
        <taxon>Eukaryota</taxon>
        <taxon>Metazoa</taxon>
        <taxon>Chordata</taxon>
        <taxon>Craniata</taxon>
        <taxon>Vertebrata</taxon>
        <taxon>Euteleostomi</taxon>
        <taxon>Actinopterygii</taxon>
        <taxon>Polypteriformes</taxon>
        <taxon>Polypteridae</taxon>
        <taxon>Erpetoichthys</taxon>
    </lineage>
</organism>
<dbReference type="PANTHER" id="PTHR45784">
    <property type="entry name" value="C-TYPE LECTIN DOMAIN FAMILY 20 MEMBER A-RELATED"/>
    <property type="match status" value="1"/>
</dbReference>